<feature type="non-terminal residue" evidence="2">
    <location>
        <position position="1"/>
    </location>
</feature>
<keyword evidence="3" id="KW-1185">Reference proteome</keyword>
<dbReference type="AlphaFoldDB" id="A0A9N9IP46"/>
<name>A0A9N9IP46_9GLOM</name>
<protein>
    <submittedName>
        <fullName evidence="2">11495_t:CDS:1</fullName>
    </submittedName>
</protein>
<dbReference type="Proteomes" id="UP000789570">
    <property type="component" value="Unassembled WGS sequence"/>
</dbReference>
<evidence type="ECO:0000256" key="1">
    <source>
        <dbReference type="SAM" id="MobiDB-lite"/>
    </source>
</evidence>
<evidence type="ECO:0000313" key="2">
    <source>
        <dbReference type="EMBL" id="CAG8744604.1"/>
    </source>
</evidence>
<evidence type="ECO:0000313" key="3">
    <source>
        <dbReference type="Proteomes" id="UP000789570"/>
    </source>
</evidence>
<sequence>NYLTISKEISFDTTKSIIIELYCEDINSENKTDSKDKTDNNFINEDNK</sequence>
<proteinExistence type="predicted"/>
<feature type="non-terminal residue" evidence="2">
    <location>
        <position position="48"/>
    </location>
</feature>
<comment type="caution">
    <text evidence="2">The sequence shown here is derived from an EMBL/GenBank/DDBJ whole genome shotgun (WGS) entry which is preliminary data.</text>
</comment>
<reference evidence="2" key="1">
    <citation type="submission" date="2021-06" db="EMBL/GenBank/DDBJ databases">
        <authorList>
            <person name="Kallberg Y."/>
            <person name="Tangrot J."/>
            <person name="Rosling A."/>
        </authorList>
    </citation>
    <scope>NUCLEOTIDE SEQUENCE</scope>
    <source>
        <strain evidence="2">UK204</strain>
    </source>
</reference>
<dbReference type="EMBL" id="CAJVPQ010016067">
    <property type="protein sequence ID" value="CAG8744604.1"/>
    <property type="molecule type" value="Genomic_DNA"/>
</dbReference>
<organism evidence="2 3">
    <name type="scientific">Funneliformis caledonium</name>
    <dbReference type="NCBI Taxonomy" id="1117310"/>
    <lineage>
        <taxon>Eukaryota</taxon>
        <taxon>Fungi</taxon>
        <taxon>Fungi incertae sedis</taxon>
        <taxon>Mucoromycota</taxon>
        <taxon>Glomeromycotina</taxon>
        <taxon>Glomeromycetes</taxon>
        <taxon>Glomerales</taxon>
        <taxon>Glomeraceae</taxon>
        <taxon>Funneliformis</taxon>
    </lineage>
</organism>
<feature type="region of interest" description="Disordered" evidence="1">
    <location>
        <begin position="29"/>
        <end position="48"/>
    </location>
</feature>
<gene>
    <name evidence="2" type="ORF">FCALED_LOCUS15868</name>
</gene>
<accession>A0A9N9IP46</accession>